<evidence type="ECO:0000256" key="2">
    <source>
        <dbReference type="ARBA" id="ARBA00023043"/>
    </source>
</evidence>
<gene>
    <name evidence="5" type="ORF">ACJMK2_022724</name>
</gene>
<evidence type="ECO:0000313" key="6">
    <source>
        <dbReference type="Proteomes" id="UP001634394"/>
    </source>
</evidence>
<feature type="repeat" description="ANK" evidence="3">
    <location>
        <begin position="1212"/>
        <end position="1244"/>
    </location>
</feature>
<proteinExistence type="predicted"/>
<evidence type="ECO:0000256" key="4">
    <source>
        <dbReference type="SAM" id="MobiDB-lite"/>
    </source>
</evidence>
<dbReference type="InterPro" id="IPR036770">
    <property type="entry name" value="Ankyrin_rpt-contain_sf"/>
</dbReference>
<dbReference type="InterPro" id="IPR002110">
    <property type="entry name" value="Ankyrin_rpt"/>
</dbReference>
<keyword evidence="2 3" id="KW-0040">ANK repeat</keyword>
<dbReference type="PANTHER" id="PTHR24198">
    <property type="entry name" value="ANKYRIN REPEAT AND PROTEIN KINASE DOMAIN-CONTAINING PROTEIN"/>
    <property type="match status" value="1"/>
</dbReference>
<dbReference type="PROSITE" id="PS50297">
    <property type="entry name" value="ANK_REP_REGION"/>
    <property type="match status" value="4"/>
</dbReference>
<feature type="repeat" description="ANK" evidence="3">
    <location>
        <begin position="1467"/>
        <end position="1499"/>
    </location>
</feature>
<feature type="repeat" description="ANK" evidence="3">
    <location>
        <begin position="1400"/>
        <end position="1432"/>
    </location>
</feature>
<dbReference type="Proteomes" id="UP001634394">
    <property type="component" value="Unassembled WGS sequence"/>
</dbReference>
<feature type="repeat" description="ANK" evidence="3">
    <location>
        <begin position="1278"/>
        <end position="1310"/>
    </location>
</feature>
<protein>
    <submittedName>
        <fullName evidence="5">Uncharacterized protein</fullName>
    </submittedName>
</protein>
<feature type="repeat" description="ANK" evidence="3">
    <location>
        <begin position="1245"/>
        <end position="1277"/>
    </location>
</feature>
<organism evidence="5 6">
    <name type="scientific">Sinanodonta woodiana</name>
    <name type="common">Chinese pond mussel</name>
    <name type="synonym">Anodonta woodiana</name>
    <dbReference type="NCBI Taxonomy" id="1069815"/>
    <lineage>
        <taxon>Eukaryota</taxon>
        <taxon>Metazoa</taxon>
        <taxon>Spiralia</taxon>
        <taxon>Lophotrochozoa</taxon>
        <taxon>Mollusca</taxon>
        <taxon>Bivalvia</taxon>
        <taxon>Autobranchia</taxon>
        <taxon>Heteroconchia</taxon>
        <taxon>Palaeoheterodonta</taxon>
        <taxon>Unionida</taxon>
        <taxon>Unionoidea</taxon>
        <taxon>Unionidae</taxon>
        <taxon>Unioninae</taxon>
        <taxon>Sinanodonta</taxon>
    </lineage>
</organism>
<feature type="repeat" description="ANK" evidence="3">
    <location>
        <begin position="1367"/>
        <end position="1399"/>
    </location>
</feature>
<name>A0ABD3TKY4_SINWO</name>
<evidence type="ECO:0000256" key="3">
    <source>
        <dbReference type="PROSITE-ProRule" id="PRU00023"/>
    </source>
</evidence>
<evidence type="ECO:0000256" key="1">
    <source>
        <dbReference type="ARBA" id="ARBA00022737"/>
    </source>
</evidence>
<dbReference type="SMART" id="SM00248">
    <property type="entry name" value="ANK"/>
    <property type="match status" value="11"/>
</dbReference>
<sequence length="1544" mass="174318">MESSNRDWKKSVYECVGPGDRVIPNVKYESKGLDKNNAGWFMSEDESKARRSLIPDFLPRTEDERVRYIQNKDRQKLRHNSGIIITQEPYSFYEGECTISKYKSSHYVGRKETADVPIREGCKDLKDASCGNYGGKGMEILCGKLTDSAEISVYSSSFNGDSTETSHMSSTNSKTLEESPQTRKFYELFQHTPPMSLSESDLLTNCDTSLLTATAKKSGQIVVRNVHKSLSFNERSRNSVNVYGTYNFRKPIQVQRTIPSEEGRRTHRTHQNQHQLLRFKSGCIVPQEIRLAKQEGEPDELNEGCTRDPTIAVKEWNTISALSAFSSQSSRQDDSLKLNHTHYKGGDTFNAQLQMSSSDSSFANPALCNPSQTYTSPSDETYRKLPLHDFKNLVYQGSSSESNLTVSLNNAESKYIPGNIASHEQRKNSNKIRKIVSFNDESRRPNFHAGTLDRHNSIQIVQALSTGVRINDSNYSKSSGVKKIHSTSSMRICSPSLSSVTENRGEEGSEEGLDEERNEERSLAPITAGGTIMQADNCDFDQIISGGTHIENYNHHQIGTVTNVKIVKKTRKKSRTLTNIIDGTAVKLAEHKQHHIYQTKLIREETSRMRNESNPALVILHGDGSTTAGMEILDILASDFGAIPIILLEPSQWTKVEMDKGYAILIKYEQKWDLYLDTIVACTKARKIYAIMLLPSNKVLENLDDANRKTMDSVKNTVISYTGNYECTVDERVNILRSKKEFVGLTYEDFMTIATTTPTSEFFEYLKIYARSPKAIESTVEFFRNPIPCLVDKIDSLGRSTASTNYRELYYVLSAVALSGGIRIFDKNFKRVYPSKRSMVASFLQKTVSCSSTMFEPDFIEAKVSETMKKIQLSLDLVNTLSSSKMLDVAKNWGKEYCNVDDSCRCTFIGESVYLSVCLTLMYRIPIEFLQIVDISFIKRFVRDEMYEPKPFETMFKLSSEKYNVISKRFLKEILSGNVKGVIDHPLFDNKEFVDSFFVEINRMRRRDMQVLTSKEESEGNTMIFYGADKDLTDIVSRICRKKGWKHSSSDSTIMRAVRGPSRTRSLVQEQNYKTLLKVSLHGNVEAFRSLTDIGTPVTKHCLLNAVSSGNVQLVKIAVNKNHWDSTVLSTILLHACKTCVETVIQDRGYFDHDNDLPDLVKCLLEVGCNPNEVSDDNMFPVEKAVKDSNVRLLKLLIKAGAKVNAVDNKRHGKYILHYAIEAGNEEIVAVLLAQGLDPNTKDSQSRTPILHAVDLQNAEIVKTLLQWKADPNMIDRCKRYPLHIACQNTDEDVVNALVQGGADVQVRDGQMCTPMYIASTHGHLGIVKCLQDHGARDKNCAFFAVEQKLKNLLEILILDFTQVNDSGKTILEISIENKSHDITKHLIERGCDTSIKTSKGYSLLVFAIMQKDLNLFKKLVVHGANVKSVDEEQNTALHIACAVGNLHMATTILSKHPDLLQATTRKGWTPLHVSAYFGNDQMVKMLLDSKADPNSKTRFGEKPLDLLRRSRMPCEGRWQLYKKYQIQMGSRKSFEHSDRLLSQ</sequence>
<dbReference type="Pfam" id="PF12796">
    <property type="entry name" value="Ank_2"/>
    <property type="match status" value="3"/>
</dbReference>
<dbReference type="EMBL" id="JBJQND010000018">
    <property type="protein sequence ID" value="KAL3837360.1"/>
    <property type="molecule type" value="Genomic_DNA"/>
</dbReference>
<keyword evidence="6" id="KW-1185">Reference proteome</keyword>
<feature type="region of interest" description="Disordered" evidence="4">
    <location>
        <begin position="496"/>
        <end position="520"/>
    </location>
</feature>
<comment type="caution">
    <text evidence="5">The sequence shown here is derived from an EMBL/GenBank/DDBJ whole genome shotgun (WGS) entry which is preliminary data.</text>
</comment>
<evidence type="ECO:0000313" key="5">
    <source>
        <dbReference type="EMBL" id="KAL3837360.1"/>
    </source>
</evidence>
<dbReference type="PANTHER" id="PTHR24198:SF165">
    <property type="entry name" value="ANKYRIN REPEAT-CONTAINING PROTEIN-RELATED"/>
    <property type="match status" value="1"/>
</dbReference>
<reference evidence="5 6" key="1">
    <citation type="submission" date="2024-11" db="EMBL/GenBank/DDBJ databases">
        <title>Chromosome-level genome assembly of the freshwater bivalve Anodonta woodiana.</title>
        <authorList>
            <person name="Chen X."/>
        </authorList>
    </citation>
    <scope>NUCLEOTIDE SEQUENCE [LARGE SCALE GENOMIC DNA]</scope>
    <source>
        <strain evidence="5">MN2024</strain>
        <tissue evidence="5">Gills</tissue>
    </source>
</reference>
<feature type="repeat" description="ANK" evidence="3">
    <location>
        <begin position="1177"/>
        <end position="1209"/>
    </location>
</feature>
<accession>A0ABD3TKY4</accession>
<dbReference type="Gene3D" id="1.25.40.20">
    <property type="entry name" value="Ankyrin repeat-containing domain"/>
    <property type="match status" value="2"/>
</dbReference>
<feature type="compositionally biased region" description="Acidic residues" evidence="4">
    <location>
        <begin position="508"/>
        <end position="517"/>
    </location>
</feature>
<keyword evidence="1" id="KW-0677">Repeat</keyword>
<dbReference type="SUPFAM" id="SSF48403">
    <property type="entry name" value="Ankyrin repeat"/>
    <property type="match status" value="2"/>
</dbReference>
<dbReference type="PROSITE" id="PS50088">
    <property type="entry name" value="ANK_REPEAT"/>
    <property type="match status" value="7"/>
</dbReference>